<feature type="region of interest" description="Disordered" evidence="8">
    <location>
        <begin position="1"/>
        <end position="27"/>
    </location>
</feature>
<dbReference type="InterPro" id="IPR011701">
    <property type="entry name" value="MFS"/>
</dbReference>
<keyword evidence="6 9" id="KW-1133">Transmembrane helix</keyword>
<protein>
    <submittedName>
        <fullName evidence="11">Drug resistance transporter, EmrB/QacA subfamily</fullName>
    </submittedName>
</protein>
<feature type="compositionally biased region" description="Polar residues" evidence="8">
    <location>
        <begin position="570"/>
        <end position="579"/>
    </location>
</feature>
<dbReference type="InterPro" id="IPR020846">
    <property type="entry name" value="MFS_dom"/>
</dbReference>
<dbReference type="InterPro" id="IPR004638">
    <property type="entry name" value="EmrB-like"/>
</dbReference>
<dbReference type="EMBL" id="CP002299">
    <property type="protein sequence ID" value="ADP84088.1"/>
    <property type="molecule type" value="Genomic_DNA"/>
</dbReference>
<dbReference type="NCBIfam" id="TIGR00711">
    <property type="entry name" value="efflux_EmrB"/>
    <property type="match status" value="1"/>
</dbReference>
<evidence type="ECO:0000256" key="6">
    <source>
        <dbReference type="ARBA" id="ARBA00022989"/>
    </source>
</evidence>
<dbReference type="HOGENOM" id="CLU_000960_22_3_11"/>
<dbReference type="FunFam" id="1.20.1720.10:FF:000004">
    <property type="entry name" value="EmrB/QacA family drug resistance transporter"/>
    <property type="match status" value="1"/>
</dbReference>
<dbReference type="CDD" id="cd17502">
    <property type="entry name" value="MFS_Azr1_MDR_like"/>
    <property type="match status" value="1"/>
</dbReference>
<feature type="transmembrane region" description="Helical" evidence="9">
    <location>
        <begin position="325"/>
        <end position="342"/>
    </location>
</feature>
<feature type="transmembrane region" description="Helical" evidence="9">
    <location>
        <begin position="188"/>
        <end position="209"/>
    </location>
</feature>
<dbReference type="PRINTS" id="PR01035">
    <property type="entry name" value="TCRTETA"/>
</dbReference>
<feature type="transmembrane region" description="Helical" evidence="9">
    <location>
        <begin position="221"/>
        <end position="240"/>
    </location>
</feature>
<dbReference type="KEGG" id="fri:FraEuI1c_6104"/>
<feature type="transmembrane region" description="Helical" evidence="9">
    <location>
        <begin position="246"/>
        <end position="269"/>
    </location>
</feature>
<dbReference type="Gene3D" id="1.20.1250.20">
    <property type="entry name" value="MFS general substrate transporter like domains"/>
    <property type="match status" value="1"/>
</dbReference>
<sequence length="579" mass="59567">MTSASTASRAAEPAAEGSAPSDDPASSGGRRVGLILIALGIGLLLAALDQTIVATALPTIVGDLGDAQHLSWIVTAYLLASTVSTPLWGKLGDLYGRKIFFQAAIIIFLVASAVAGLSQSMGELIAFRALQGLGGGGLIIGAQTIIGDVLSPRERGRYQGVFSGLFGFASVVGPLLGGLFVDHLNWRWVFYVNLPLGAIALVIVASALPSTRNRVKRTIDYLGTALLAGATTCLVLFTSFGGTTLAWGSAASIGLVVGGVVLLVAFAFVERRVPEPVLPPRLFANRVFNISNLMGFVSGFAMFGAITFLPLFLQVVKGVEPTMSGLRLVPVMGGMLVSSTLTGRLVSRTGRYRVYPIVGSVLVTASLLMLAWRLTPEIGTGEMVIYLALLGFGLGGVMPVLVVSVQNAVEFRDLGAATSGSAFFRSIGGSFGTAILGAIFASHLTEKLPQALGGMSLPAGFSPSSVSPKLVAGLAPALRHGFENAYTESLQVAFWVAGPVAALSVILSLFLPQLNMRSTVHVDADGKRPESPDAPVAAAAAVEGVTAAVAVGGVAEPRSTHEPAVPASTGAPTSAERSG</sequence>
<comment type="similarity">
    <text evidence="2">Belongs to the major facilitator superfamily. TCR/Tet family.</text>
</comment>
<dbReference type="GO" id="GO:0005886">
    <property type="term" value="C:plasma membrane"/>
    <property type="evidence" value="ECO:0007669"/>
    <property type="project" value="UniProtKB-SubCell"/>
</dbReference>
<comment type="subcellular location">
    <subcellularLocation>
        <location evidence="1">Cell membrane</location>
        <topology evidence="1">Multi-pass membrane protein</topology>
    </subcellularLocation>
</comment>
<proteinExistence type="inferred from homology"/>
<feature type="transmembrane region" description="Helical" evidence="9">
    <location>
        <begin position="290"/>
        <end position="313"/>
    </location>
</feature>
<evidence type="ECO:0000256" key="5">
    <source>
        <dbReference type="ARBA" id="ARBA00022692"/>
    </source>
</evidence>
<feature type="domain" description="Major facilitator superfamily (MFS) profile" evidence="10">
    <location>
        <begin position="35"/>
        <end position="516"/>
    </location>
</feature>
<name>E3J1Y3_PSEI1</name>
<dbReference type="PROSITE" id="PS50850">
    <property type="entry name" value="MFS"/>
    <property type="match status" value="1"/>
</dbReference>
<feature type="transmembrane region" description="Helical" evidence="9">
    <location>
        <begin position="125"/>
        <end position="146"/>
    </location>
</feature>
<evidence type="ECO:0000259" key="10">
    <source>
        <dbReference type="PROSITE" id="PS50850"/>
    </source>
</evidence>
<dbReference type="SUPFAM" id="SSF103473">
    <property type="entry name" value="MFS general substrate transporter"/>
    <property type="match status" value="1"/>
</dbReference>
<evidence type="ECO:0000256" key="9">
    <source>
        <dbReference type="SAM" id="Phobius"/>
    </source>
</evidence>
<keyword evidence="4" id="KW-1003">Cell membrane</keyword>
<dbReference type="Proteomes" id="UP000002484">
    <property type="component" value="Chromosome"/>
</dbReference>
<dbReference type="RefSeq" id="WP_013427206.1">
    <property type="nucleotide sequence ID" value="NC_014666.1"/>
</dbReference>
<dbReference type="PANTHER" id="PTHR23501:SF197">
    <property type="entry name" value="COMD"/>
    <property type="match status" value="1"/>
</dbReference>
<feature type="transmembrane region" description="Helical" evidence="9">
    <location>
        <begin position="100"/>
        <end position="119"/>
    </location>
</feature>
<reference evidence="11 12" key="1">
    <citation type="submission" date="2010-10" db="EMBL/GenBank/DDBJ databases">
        <title>Complete sequence of Frankia sp. EuI1c.</title>
        <authorList>
            <consortium name="US DOE Joint Genome Institute"/>
            <person name="Lucas S."/>
            <person name="Copeland A."/>
            <person name="Lapidus A."/>
            <person name="Cheng J.-F."/>
            <person name="Bruce D."/>
            <person name="Goodwin L."/>
            <person name="Pitluck S."/>
            <person name="Chertkov O."/>
            <person name="Detter J.C."/>
            <person name="Han C."/>
            <person name="Tapia R."/>
            <person name="Land M."/>
            <person name="Hauser L."/>
            <person name="Jeffries C."/>
            <person name="Kyrpides N."/>
            <person name="Ivanova N."/>
            <person name="Mikhailova N."/>
            <person name="Beauchemin N."/>
            <person name="Sen A."/>
            <person name="Sur S.A."/>
            <person name="Gtari M."/>
            <person name="Wall L."/>
            <person name="Tisa L."/>
            <person name="Woyke T."/>
        </authorList>
    </citation>
    <scope>NUCLEOTIDE SEQUENCE [LARGE SCALE GENOMIC DNA]</scope>
    <source>
        <strain evidence="12">DSM 45817 / CECT 9037 / EuI1c</strain>
    </source>
</reference>
<dbReference type="AlphaFoldDB" id="E3J1Y3"/>
<accession>E3J1Y3</accession>
<dbReference type="InParanoid" id="E3J1Y3"/>
<feature type="transmembrane region" description="Helical" evidence="9">
    <location>
        <begin position="158"/>
        <end position="176"/>
    </location>
</feature>
<feature type="transmembrane region" description="Helical" evidence="9">
    <location>
        <begin position="384"/>
        <end position="403"/>
    </location>
</feature>
<evidence type="ECO:0000256" key="1">
    <source>
        <dbReference type="ARBA" id="ARBA00004651"/>
    </source>
</evidence>
<evidence type="ECO:0000256" key="8">
    <source>
        <dbReference type="SAM" id="MobiDB-lite"/>
    </source>
</evidence>
<keyword evidence="3" id="KW-0813">Transport</keyword>
<dbReference type="eggNOG" id="COG0477">
    <property type="taxonomic scope" value="Bacteria"/>
</dbReference>
<evidence type="ECO:0000313" key="11">
    <source>
        <dbReference type="EMBL" id="ADP84088.1"/>
    </source>
</evidence>
<dbReference type="Gene3D" id="1.20.1720.10">
    <property type="entry name" value="Multidrug resistance protein D"/>
    <property type="match status" value="1"/>
</dbReference>
<dbReference type="InterPro" id="IPR036259">
    <property type="entry name" value="MFS_trans_sf"/>
</dbReference>
<dbReference type="PANTHER" id="PTHR23501">
    <property type="entry name" value="MAJOR FACILITATOR SUPERFAMILY"/>
    <property type="match status" value="1"/>
</dbReference>
<keyword evidence="12" id="KW-1185">Reference proteome</keyword>
<evidence type="ECO:0000256" key="4">
    <source>
        <dbReference type="ARBA" id="ARBA00022475"/>
    </source>
</evidence>
<dbReference type="GO" id="GO:0022857">
    <property type="term" value="F:transmembrane transporter activity"/>
    <property type="evidence" value="ECO:0007669"/>
    <property type="project" value="InterPro"/>
</dbReference>
<evidence type="ECO:0000256" key="3">
    <source>
        <dbReference type="ARBA" id="ARBA00022448"/>
    </source>
</evidence>
<feature type="compositionally biased region" description="Low complexity" evidence="8">
    <location>
        <begin position="1"/>
        <end position="21"/>
    </location>
</feature>
<evidence type="ECO:0000256" key="2">
    <source>
        <dbReference type="ARBA" id="ARBA00007520"/>
    </source>
</evidence>
<organism evidence="11 12">
    <name type="scientific">Pseudofrankia inefficax (strain DSM 45817 / CECT 9037 / DDB 130130 / EuI1c)</name>
    <name type="common">Frankia inefficax</name>
    <dbReference type="NCBI Taxonomy" id="298654"/>
    <lineage>
        <taxon>Bacteria</taxon>
        <taxon>Bacillati</taxon>
        <taxon>Actinomycetota</taxon>
        <taxon>Actinomycetes</taxon>
        <taxon>Frankiales</taxon>
        <taxon>Frankiaceae</taxon>
        <taxon>Pseudofrankia</taxon>
    </lineage>
</organism>
<dbReference type="FunCoup" id="E3J1Y3">
    <property type="interactions" value="95"/>
</dbReference>
<evidence type="ECO:0000313" key="12">
    <source>
        <dbReference type="Proteomes" id="UP000002484"/>
    </source>
</evidence>
<gene>
    <name evidence="11" type="ordered locus">FraEuI1c_6104</name>
</gene>
<feature type="transmembrane region" description="Helical" evidence="9">
    <location>
        <begin position="354"/>
        <end position="372"/>
    </location>
</feature>
<dbReference type="OrthoDB" id="7375466at2"/>
<dbReference type="InterPro" id="IPR001958">
    <property type="entry name" value="Tet-R_TetA/multi-R_MdtG-like"/>
</dbReference>
<feature type="transmembrane region" description="Helical" evidence="9">
    <location>
        <begin position="492"/>
        <end position="511"/>
    </location>
</feature>
<feature type="region of interest" description="Disordered" evidence="8">
    <location>
        <begin position="553"/>
        <end position="579"/>
    </location>
</feature>
<feature type="transmembrane region" description="Helical" evidence="9">
    <location>
        <begin position="423"/>
        <end position="444"/>
    </location>
</feature>
<feature type="transmembrane region" description="Helical" evidence="9">
    <location>
        <begin position="34"/>
        <end position="57"/>
    </location>
</feature>
<dbReference type="STRING" id="298654.FraEuI1c_6104"/>
<feature type="transmembrane region" description="Helical" evidence="9">
    <location>
        <begin position="69"/>
        <end position="88"/>
    </location>
</feature>
<keyword evidence="5 9" id="KW-0812">Transmembrane</keyword>
<dbReference type="Pfam" id="PF07690">
    <property type="entry name" value="MFS_1"/>
    <property type="match status" value="1"/>
</dbReference>
<evidence type="ECO:0000256" key="7">
    <source>
        <dbReference type="ARBA" id="ARBA00023136"/>
    </source>
</evidence>
<keyword evidence="7 9" id="KW-0472">Membrane</keyword>